<dbReference type="GO" id="GO:0045004">
    <property type="term" value="P:DNA replication proofreading"/>
    <property type="evidence" value="ECO:0007669"/>
    <property type="project" value="TreeGrafter"/>
</dbReference>
<evidence type="ECO:0000256" key="14">
    <source>
        <dbReference type="ARBA" id="ARBA00025483"/>
    </source>
</evidence>
<keyword evidence="10 20" id="KW-0269">Exonuclease</keyword>
<feature type="binding site" evidence="19">
    <location>
        <position position="155"/>
    </location>
    <ligand>
        <name>a divalent metal cation</name>
        <dbReference type="ChEBI" id="CHEBI:60240"/>
        <label>1</label>
        <note>catalytic</note>
    </ligand>
</feature>
<sequence length="232" mass="25707">MREIVLDTETTGLDPATGDRIVEIGGVELLNHIPTGRSLHLYINPERDMPLEAFNVHGLSSEFLADKPVFADIADEFIEFVEGARLVIHNASFDMAFLNAELSRLGKPKIPYDRALDTLFLARRRNPGGPNSLDALCARYGIDNSRREKHGALLDAELLAEVYIELIGGRQAMLTLVETDTRTGAGSTVRITVRPTPLAPLITVEERTAWTAFVATIGPSAIWRKYRELPEE</sequence>
<name>A0AAW9RMY0_9HYPH</name>
<dbReference type="Gene3D" id="3.30.420.10">
    <property type="entry name" value="Ribonuclease H-like superfamily/Ribonuclease H"/>
    <property type="match status" value="1"/>
</dbReference>
<dbReference type="EC" id="2.7.7.7" evidence="2 20"/>
<evidence type="ECO:0000256" key="12">
    <source>
        <dbReference type="ARBA" id="ARBA00022932"/>
    </source>
</evidence>
<dbReference type="NCBIfam" id="TIGR00573">
    <property type="entry name" value="dnaq"/>
    <property type="match status" value="1"/>
</dbReference>
<dbReference type="PANTHER" id="PTHR30231:SF41">
    <property type="entry name" value="DNA POLYMERASE III SUBUNIT EPSILON"/>
    <property type="match status" value="1"/>
</dbReference>
<evidence type="ECO:0000313" key="23">
    <source>
        <dbReference type="Proteomes" id="UP001378188"/>
    </source>
</evidence>
<comment type="function">
    <text evidence="14 20">DNA polymerase III is a complex, multichain enzyme responsible for most of the replicative synthesis in bacteria. The epsilon subunit contain the editing function and is a proofreading 3'-5' exonuclease.</text>
</comment>
<dbReference type="GO" id="GO:0005829">
    <property type="term" value="C:cytosol"/>
    <property type="evidence" value="ECO:0007669"/>
    <property type="project" value="TreeGrafter"/>
</dbReference>
<evidence type="ECO:0000256" key="2">
    <source>
        <dbReference type="ARBA" id="ARBA00012417"/>
    </source>
</evidence>
<evidence type="ECO:0000256" key="20">
    <source>
        <dbReference type="RuleBase" id="RU364087"/>
    </source>
</evidence>
<protein>
    <recommendedName>
        <fullName evidence="3 20">DNA polymerase III subunit epsilon</fullName>
        <ecNumber evidence="2 20">2.7.7.7</ecNumber>
    </recommendedName>
</protein>
<dbReference type="CDD" id="cd06131">
    <property type="entry name" value="DNA_pol_III_epsilon_Ecoli_like"/>
    <property type="match status" value="1"/>
</dbReference>
<accession>A0AAW9RMY0</accession>
<evidence type="ECO:0000256" key="7">
    <source>
        <dbReference type="ARBA" id="ARBA00022722"/>
    </source>
</evidence>
<dbReference type="EMBL" id="JAZHOF010000015">
    <property type="protein sequence ID" value="MEJ8574964.1"/>
    <property type="molecule type" value="Genomic_DNA"/>
</dbReference>
<evidence type="ECO:0000256" key="17">
    <source>
        <dbReference type="PIRSR" id="PIRSR606309-1"/>
    </source>
</evidence>
<gene>
    <name evidence="20 22" type="primary">dnaQ</name>
    <name evidence="22" type="ORF">V3328_26050</name>
</gene>
<feature type="binding site" evidence="18">
    <location>
        <position position="57"/>
    </location>
    <ligand>
        <name>substrate</name>
    </ligand>
</feature>
<evidence type="ECO:0000256" key="5">
    <source>
        <dbReference type="ARBA" id="ARBA00022695"/>
    </source>
</evidence>
<dbReference type="SUPFAM" id="SSF53098">
    <property type="entry name" value="Ribonuclease H-like"/>
    <property type="match status" value="1"/>
</dbReference>
<dbReference type="GO" id="GO:0003887">
    <property type="term" value="F:DNA-directed DNA polymerase activity"/>
    <property type="evidence" value="ECO:0007669"/>
    <property type="project" value="UniProtKB-KW"/>
</dbReference>
<organism evidence="22 23">
    <name type="scientific">Microbaculum marinum</name>
    <dbReference type="NCBI Taxonomy" id="1764581"/>
    <lineage>
        <taxon>Bacteria</taxon>
        <taxon>Pseudomonadati</taxon>
        <taxon>Pseudomonadota</taxon>
        <taxon>Alphaproteobacteria</taxon>
        <taxon>Hyphomicrobiales</taxon>
        <taxon>Tepidamorphaceae</taxon>
        <taxon>Microbaculum</taxon>
    </lineage>
</organism>
<keyword evidence="11 19" id="KW-0460">Magnesium</keyword>
<dbReference type="GO" id="GO:0008408">
    <property type="term" value="F:3'-5' exonuclease activity"/>
    <property type="evidence" value="ECO:0007669"/>
    <property type="project" value="TreeGrafter"/>
</dbReference>
<evidence type="ECO:0000256" key="1">
    <source>
        <dbReference type="ARBA" id="ARBA00001936"/>
    </source>
</evidence>
<evidence type="ECO:0000256" key="10">
    <source>
        <dbReference type="ARBA" id="ARBA00022839"/>
    </source>
</evidence>
<keyword evidence="6 20" id="KW-0235">DNA replication</keyword>
<dbReference type="SMART" id="SM00479">
    <property type="entry name" value="EXOIII"/>
    <property type="match status" value="1"/>
</dbReference>
<dbReference type="AlphaFoldDB" id="A0AAW9RMY0"/>
<keyword evidence="13 19" id="KW-0464">Manganese</keyword>
<dbReference type="Pfam" id="PF00929">
    <property type="entry name" value="RNase_T"/>
    <property type="match status" value="1"/>
</dbReference>
<evidence type="ECO:0000256" key="6">
    <source>
        <dbReference type="ARBA" id="ARBA00022705"/>
    </source>
</evidence>
<keyword evidence="4 20" id="KW-0808">Transferase</keyword>
<evidence type="ECO:0000313" key="22">
    <source>
        <dbReference type="EMBL" id="MEJ8574964.1"/>
    </source>
</evidence>
<dbReference type="NCBIfam" id="TIGR01406">
    <property type="entry name" value="dnaQ_proteo"/>
    <property type="match status" value="1"/>
</dbReference>
<feature type="domain" description="Exonuclease" evidence="21">
    <location>
        <begin position="2"/>
        <end position="172"/>
    </location>
</feature>
<keyword evidence="9 20" id="KW-0378">Hydrolase</keyword>
<feature type="binding site" evidence="18">
    <location>
        <position position="7"/>
    </location>
    <ligand>
        <name>substrate</name>
    </ligand>
</feature>
<evidence type="ECO:0000256" key="11">
    <source>
        <dbReference type="ARBA" id="ARBA00022842"/>
    </source>
</evidence>
<dbReference type="InterPro" id="IPR006054">
    <property type="entry name" value="DnaQ"/>
</dbReference>
<feature type="binding site" evidence="18">
    <location>
        <position position="52"/>
    </location>
    <ligand>
        <name>substrate</name>
    </ligand>
</feature>
<evidence type="ECO:0000259" key="21">
    <source>
        <dbReference type="SMART" id="SM00479"/>
    </source>
</evidence>
<dbReference type="NCBIfam" id="NF004316">
    <property type="entry name" value="PRK05711.1"/>
    <property type="match status" value="1"/>
</dbReference>
<evidence type="ECO:0000256" key="4">
    <source>
        <dbReference type="ARBA" id="ARBA00022679"/>
    </source>
</evidence>
<dbReference type="InterPro" id="IPR006309">
    <property type="entry name" value="DnaQ_proteo"/>
</dbReference>
<dbReference type="GO" id="GO:0046872">
    <property type="term" value="F:metal ion binding"/>
    <property type="evidence" value="ECO:0007669"/>
    <property type="project" value="UniProtKB-KW"/>
</dbReference>
<dbReference type="GO" id="GO:0003677">
    <property type="term" value="F:DNA binding"/>
    <property type="evidence" value="ECO:0007669"/>
    <property type="project" value="InterPro"/>
</dbReference>
<keyword evidence="8 19" id="KW-0479">Metal-binding</keyword>
<feature type="binding site" evidence="18">
    <location>
        <position position="9"/>
    </location>
    <ligand>
        <name>substrate</name>
    </ligand>
</feature>
<dbReference type="InterPro" id="IPR012337">
    <property type="entry name" value="RNaseH-like_sf"/>
</dbReference>
<dbReference type="InterPro" id="IPR013520">
    <property type="entry name" value="Ribonucl_H"/>
</dbReference>
<proteinExistence type="predicted"/>
<evidence type="ECO:0000256" key="13">
    <source>
        <dbReference type="ARBA" id="ARBA00023211"/>
    </source>
</evidence>
<evidence type="ECO:0000256" key="15">
    <source>
        <dbReference type="ARBA" id="ARBA00026073"/>
    </source>
</evidence>
<feature type="binding site" evidence="19">
    <location>
        <position position="9"/>
    </location>
    <ligand>
        <name>a divalent metal cation</name>
        <dbReference type="ChEBI" id="CHEBI:60240"/>
        <label>1</label>
        <note>catalytic</note>
    </ligand>
</feature>
<dbReference type="PANTHER" id="PTHR30231">
    <property type="entry name" value="DNA POLYMERASE III SUBUNIT EPSILON"/>
    <property type="match status" value="1"/>
</dbReference>
<reference evidence="22 23" key="1">
    <citation type="submission" date="2024-02" db="EMBL/GenBank/DDBJ databases">
        <title>Genome analysis and characterization of Microbaculum marinisediminis sp. nov., isolated from marine sediment.</title>
        <authorList>
            <person name="Du Z.-J."/>
            <person name="Ye Y.-Q."/>
            <person name="Zhang Z.-R."/>
            <person name="Yuan S.-M."/>
            <person name="Zhang X.-Y."/>
        </authorList>
    </citation>
    <scope>NUCLEOTIDE SEQUENCE [LARGE SCALE GENOMIC DNA]</scope>
    <source>
        <strain evidence="22 23">SDUM1044001</strain>
    </source>
</reference>
<feature type="binding site" evidence="18">
    <location>
        <position position="155"/>
    </location>
    <ligand>
        <name>substrate</name>
    </ligand>
</feature>
<comment type="cofactor">
    <cofactor evidence="19">
        <name>Mg(2+)</name>
        <dbReference type="ChEBI" id="CHEBI:18420"/>
    </cofactor>
    <cofactor evidence="19">
        <name>Mn(2+)</name>
        <dbReference type="ChEBI" id="CHEBI:29035"/>
    </cofactor>
    <text evidence="19">Binds 2 divalent metal cations. Magnesium or manganese.</text>
</comment>
<feature type="binding site" evidence="19">
    <location>
        <position position="7"/>
    </location>
    <ligand>
        <name>a divalent metal cation</name>
        <dbReference type="ChEBI" id="CHEBI:60240"/>
        <label>1</label>
        <note>catalytic</note>
    </ligand>
</feature>
<evidence type="ECO:0000256" key="16">
    <source>
        <dbReference type="ARBA" id="ARBA00049244"/>
    </source>
</evidence>
<comment type="catalytic activity">
    <reaction evidence="16 20">
        <text>DNA(n) + a 2'-deoxyribonucleoside 5'-triphosphate = DNA(n+1) + diphosphate</text>
        <dbReference type="Rhea" id="RHEA:22508"/>
        <dbReference type="Rhea" id="RHEA-COMP:17339"/>
        <dbReference type="Rhea" id="RHEA-COMP:17340"/>
        <dbReference type="ChEBI" id="CHEBI:33019"/>
        <dbReference type="ChEBI" id="CHEBI:61560"/>
        <dbReference type="ChEBI" id="CHEBI:173112"/>
        <dbReference type="EC" id="2.7.7.7"/>
    </reaction>
</comment>
<feature type="active site" description="Proton acceptor" evidence="17">
    <location>
        <position position="150"/>
    </location>
</feature>
<comment type="cofactor">
    <cofactor evidence="1 20">
        <name>Mn(2+)</name>
        <dbReference type="ChEBI" id="CHEBI:29035"/>
    </cofactor>
</comment>
<dbReference type="Proteomes" id="UP001378188">
    <property type="component" value="Unassembled WGS sequence"/>
</dbReference>
<dbReference type="InterPro" id="IPR036397">
    <property type="entry name" value="RNaseH_sf"/>
</dbReference>
<dbReference type="RefSeq" id="WP_340332659.1">
    <property type="nucleotide sequence ID" value="NZ_JAZHOF010000015.1"/>
</dbReference>
<comment type="subunit">
    <text evidence="15 20">DNA polymerase III contains a core (composed of alpha, epsilon and theta chains) that associates with a tau subunit. This core dimerizes to form the POLIII' complex. PolIII' associates with the gamma complex (composed of gamma, delta, delta', psi and chi chains) and with the beta chain to form the complete DNA polymerase III complex.</text>
</comment>
<keyword evidence="5 20" id="KW-0548">Nucleotidyltransferase</keyword>
<comment type="caution">
    <text evidence="22">The sequence shown here is derived from an EMBL/GenBank/DDBJ whole genome shotgun (WGS) entry which is preliminary data.</text>
</comment>
<evidence type="ECO:0000256" key="18">
    <source>
        <dbReference type="PIRSR" id="PIRSR606309-2"/>
    </source>
</evidence>
<evidence type="ECO:0000256" key="8">
    <source>
        <dbReference type="ARBA" id="ARBA00022723"/>
    </source>
</evidence>
<keyword evidence="12 20" id="KW-0239">DNA-directed DNA polymerase</keyword>
<keyword evidence="7 20" id="KW-0540">Nuclease</keyword>
<keyword evidence="23" id="KW-1185">Reference proteome</keyword>
<evidence type="ECO:0000256" key="9">
    <source>
        <dbReference type="ARBA" id="ARBA00022801"/>
    </source>
</evidence>
<evidence type="ECO:0000256" key="3">
    <source>
        <dbReference type="ARBA" id="ARBA00020352"/>
    </source>
</evidence>
<dbReference type="FunFam" id="3.30.420.10:FF:000012">
    <property type="entry name" value="DNA polymerase III subunit epsilon"/>
    <property type="match status" value="1"/>
</dbReference>
<evidence type="ECO:0000256" key="19">
    <source>
        <dbReference type="PIRSR" id="PIRSR606309-3"/>
    </source>
</evidence>